<dbReference type="AlphaFoldDB" id="A0A518K8J0"/>
<dbReference type="SUPFAM" id="SSF63446">
    <property type="entry name" value="Type I dockerin domain"/>
    <property type="match status" value="1"/>
</dbReference>
<evidence type="ECO:0000313" key="2">
    <source>
        <dbReference type="EMBL" id="QDV74087.1"/>
    </source>
</evidence>
<dbReference type="Proteomes" id="UP000316426">
    <property type="component" value="Chromosome"/>
</dbReference>
<dbReference type="EMBL" id="CP036349">
    <property type="protein sequence ID" value="QDV74087.1"/>
    <property type="molecule type" value="Genomic_DNA"/>
</dbReference>
<dbReference type="GO" id="GO:0000272">
    <property type="term" value="P:polysaccharide catabolic process"/>
    <property type="evidence" value="ECO:0007669"/>
    <property type="project" value="InterPro"/>
</dbReference>
<gene>
    <name evidence="2" type="ORF">Spa11_22860</name>
</gene>
<evidence type="ECO:0000259" key="1">
    <source>
        <dbReference type="Pfam" id="PF07589"/>
    </source>
</evidence>
<proteinExistence type="predicted"/>
<feature type="domain" description="Ice-binding protein C-terminal" evidence="1">
    <location>
        <begin position="512"/>
        <end position="533"/>
    </location>
</feature>
<dbReference type="Pfam" id="PF07589">
    <property type="entry name" value="PEP-CTERM"/>
    <property type="match status" value="1"/>
</dbReference>
<reference evidence="2 3" key="1">
    <citation type="submission" date="2019-02" db="EMBL/GenBank/DDBJ databases">
        <title>Deep-cultivation of Planctomycetes and their phenomic and genomic characterization uncovers novel biology.</title>
        <authorList>
            <person name="Wiegand S."/>
            <person name="Jogler M."/>
            <person name="Boedeker C."/>
            <person name="Pinto D."/>
            <person name="Vollmers J."/>
            <person name="Rivas-Marin E."/>
            <person name="Kohn T."/>
            <person name="Peeters S.H."/>
            <person name="Heuer A."/>
            <person name="Rast P."/>
            <person name="Oberbeckmann S."/>
            <person name="Bunk B."/>
            <person name="Jeske O."/>
            <person name="Meyerdierks A."/>
            <person name="Storesund J.E."/>
            <person name="Kallscheuer N."/>
            <person name="Luecker S."/>
            <person name="Lage O.M."/>
            <person name="Pohl T."/>
            <person name="Merkel B.J."/>
            <person name="Hornburger P."/>
            <person name="Mueller R.-W."/>
            <person name="Bruemmer F."/>
            <person name="Labrenz M."/>
            <person name="Spormann A.M."/>
            <person name="Op den Camp H."/>
            <person name="Overmann J."/>
            <person name="Amann R."/>
            <person name="Jetten M.S.M."/>
            <person name="Mascher T."/>
            <person name="Medema M.H."/>
            <person name="Devos D.P."/>
            <person name="Kaster A.-K."/>
            <person name="Ovreas L."/>
            <person name="Rohde M."/>
            <person name="Galperin M.Y."/>
            <person name="Jogler C."/>
        </authorList>
    </citation>
    <scope>NUCLEOTIDE SEQUENCE [LARGE SCALE GENOMIC DNA]</scope>
    <source>
        <strain evidence="2 3">Spa11</strain>
    </source>
</reference>
<dbReference type="KEGG" id="bmei:Spa11_22860"/>
<sequence length="540" mass="60179">MTGFTSLHRLLIAALIIVATASPTLAVVYPRTDFSTTRGLYEGMYFAIRDVSDAPLGAERRAQIEASSLLSRQFFAANSGGQYDLRYTQVLDVPLTLNADRTRNGDWIADAENYVRSHYGLEPEDFHANIFDVSATAPDPGQGWSGLAWIPSNNYAIQADINSGWGQLVVDHEHGHRIGAPHSGAWRVINDSNYTPYVYDFDAGQYVEYSASTHGSQVAPFGVHNDEYGNPFDVMGNISNGHFTVHEKLTDLEWLTSTQVPDLNRMQEGTYRIYAHDELTPFYVSRFDIHGVEETYSSDSLYGLRYSRPVKRFDASSGQWVNDTQEVTLEYRSGRDGLQFHLGDSILDVDLEGGSDRNNLERELEVGKSIREIDFGVNFYASSGDGDDFLSHNPPAPSLPWEVRPTWFEFKVLGLGSDSIGSYVDLVVAKESYALETGVSGDLNFDGILDRDDWLIFAANTHTDLTAYTKTGLYLHGDFNSDGRNNHDDFLIFREWFIDANGANAFALMLRVPEPTSLALVGFATIATVLRRRTSASSIR</sequence>
<dbReference type="SUPFAM" id="SSF55486">
    <property type="entry name" value="Metalloproteases ('zincins'), catalytic domain"/>
    <property type="match status" value="1"/>
</dbReference>
<evidence type="ECO:0000313" key="3">
    <source>
        <dbReference type="Proteomes" id="UP000316426"/>
    </source>
</evidence>
<dbReference type="InterPro" id="IPR013424">
    <property type="entry name" value="Ice-binding_C"/>
</dbReference>
<accession>A0A518K8J0</accession>
<protein>
    <recommendedName>
        <fullName evidence="1">Ice-binding protein C-terminal domain-containing protein</fullName>
    </recommendedName>
</protein>
<keyword evidence="3" id="KW-1185">Reference proteome</keyword>
<dbReference type="RefSeq" id="WP_145112183.1">
    <property type="nucleotide sequence ID" value="NZ_CP036349.1"/>
</dbReference>
<dbReference type="InterPro" id="IPR036439">
    <property type="entry name" value="Dockerin_dom_sf"/>
</dbReference>
<organism evidence="2 3">
    <name type="scientific">Botrimarina mediterranea</name>
    <dbReference type="NCBI Taxonomy" id="2528022"/>
    <lineage>
        <taxon>Bacteria</taxon>
        <taxon>Pseudomonadati</taxon>
        <taxon>Planctomycetota</taxon>
        <taxon>Planctomycetia</taxon>
        <taxon>Pirellulales</taxon>
        <taxon>Lacipirellulaceae</taxon>
        <taxon>Botrimarina</taxon>
    </lineage>
</organism>
<name>A0A518K8J0_9BACT</name>
<dbReference type="NCBIfam" id="TIGR02595">
    <property type="entry name" value="PEP_CTERM"/>
    <property type="match status" value="1"/>
</dbReference>